<accession>A0A0F9CJ05</accession>
<proteinExistence type="predicted"/>
<name>A0A0F9CJ05_9ZZZZ</name>
<dbReference type="EMBL" id="LAZR01035843">
    <property type="protein sequence ID" value="KKL26427.1"/>
    <property type="molecule type" value="Genomic_DNA"/>
</dbReference>
<dbReference type="AlphaFoldDB" id="A0A0F9CJ05"/>
<comment type="caution">
    <text evidence="1">The sequence shown here is derived from an EMBL/GenBank/DDBJ whole genome shotgun (WGS) entry which is preliminary data.</text>
</comment>
<reference evidence="1" key="1">
    <citation type="journal article" date="2015" name="Nature">
        <title>Complex archaea that bridge the gap between prokaryotes and eukaryotes.</title>
        <authorList>
            <person name="Spang A."/>
            <person name="Saw J.H."/>
            <person name="Jorgensen S.L."/>
            <person name="Zaremba-Niedzwiedzka K."/>
            <person name="Martijn J."/>
            <person name="Lind A.E."/>
            <person name="van Eijk R."/>
            <person name="Schleper C."/>
            <person name="Guy L."/>
            <person name="Ettema T.J."/>
        </authorList>
    </citation>
    <scope>NUCLEOTIDE SEQUENCE</scope>
</reference>
<sequence>MNGFETFWQAYPQKQGRDKAEESWRKKTKGVPIEAILAGITKWAASQKWAEGFIPLPATWLNQGRWKDDPEQARQISSSAHKTALAAKRLIERKEGESGGG</sequence>
<organism evidence="1">
    <name type="scientific">marine sediment metagenome</name>
    <dbReference type="NCBI Taxonomy" id="412755"/>
    <lineage>
        <taxon>unclassified sequences</taxon>
        <taxon>metagenomes</taxon>
        <taxon>ecological metagenomes</taxon>
    </lineage>
</organism>
<evidence type="ECO:0000313" key="1">
    <source>
        <dbReference type="EMBL" id="KKL26427.1"/>
    </source>
</evidence>
<protein>
    <submittedName>
        <fullName evidence="1">Uncharacterized protein</fullName>
    </submittedName>
</protein>
<gene>
    <name evidence="1" type="ORF">LCGC14_2395380</name>
</gene>